<protein>
    <submittedName>
        <fullName evidence="2">Uncharacterized protein</fullName>
    </submittedName>
</protein>
<proteinExistence type="predicted"/>
<sequence>MEIDFAHSHNPTLFGSLSVSPPASMFDSFSPLLHLNDDFLDVLNPSSIDDDTDDWMKPLLLDQLFEHDFLSPQLSIDDIEVKHEKQPDDDKRKLISFNNNCSFIIDEKFLSNNYSQQQQQQQQQQHQQQRENELMDFFQKHSEQQLPPLPSTTTTVRLIHQPKIEPAELPTTLYVSGNELQFHPIVTTNNTTSKTIGHTYTTTTSSPLPSVPIQPSVPIVPARVLKGKKFKRGGRVSSRATSRSNAAAKRRLNSTAAEPKASVVIIAEDATRIDSKTTTLGLSSTGSCSNDSDLLKSSSSTTTSTRSSTRRRVKSTPREVILFRNGTFVSKEPITKQQPTTTLCFETTTTSSNNTCPLPPPPLHQQQITATGLQAAAQIVACNVLRQATLNDALIEQLIKREPANNDDDFPIYCYSSPSLSSASCTMTAAMDEYENSCSTTLKILGCNTTAPLHSTTTTNNTTTTTIELLTFAALQQQQQHHHHHHHQPQFCYIKQEPGTTTTTTTTFLLPRLLPQ</sequence>
<feature type="region of interest" description="Disordered" evidence="1">
    <location>
        <begin position="278"/>
        <end position="316"/>
    </location>
</feature>
<gene>
    <name evidence="2" type="ORF">QVE165_LOCUS7912</name>
</gene>
<dbReference type="OrthoDB" id="10053307at2759"/>
<name>A0A813X6G0_9BILA</name>
<feature type="compositionally biased region" description="Low complexity" evidence="1">
    <location>
        <begin position="237"/>
        <end position="247"/>
    </location>
</feature>
<evidence type="ECO:0000313" key="2">
    <source>
        <dbReference type="EMBL" id="CAF0871314.1"/>
    </source>
</evidence>
<feature type="region of interest" description="Disordered" evidence="1">
    <location>
        <begin position="226"/>
        <end position="258"/>
    </location>
</feature>
<accession>A0A813X6G0</accession>
<dbReference type="AlphaFoldDB" id="A0A813X6G0"/>
<dbReference type="EMBL" id="CAJNOM010000034">
    <property type="protein sequence ID" value="CAF0871314.1"/>
    <property type="molecule type" value="Genomic_DNA"/>
</dbReference>
<evidence type="ECO:0000313" key="3">
    <source>
        <dbReference type="Proteomes" id="UP000663832"/>
    </source>
</evidence>
<keyword evidence="3" id="KW-1185">Reference proteome</keyword>
<feature type="compositionally biased region" description="Low complexity" evidence="1">
    <location>
        <begin position="297"/>
        <end position="307"/>
    </location>
</feature>
<evidence type="ECO:0000256" key="1">
    <source>
        <dbReference type="SAM" id="MobiDB-lite"/>
    </source>
</evidence>
<dbReference type="Proteomes" id="UP000663832">
    <property type="component" value="Unassembled WGS sequence"/>
</dbReference>
<reference evidence="2" key="1">
    <citation type="submission" date="2021-02" db="EMBL/GenBank/DDBJ databases">
        <authorList>
            <person name="Nowell W R."/>
        </authorList>
    </citation>
    <scope>NUCLEOTIDE SEQUENCE</scope>
</reference>
<feature type="compositionally biased region" description="Low complexity" evidence="1">
    <location>
        <begin position="278"/>
        <end position="287"/>
    </location>
</feature>
<organism evidence="2 3">
    <name type="scientific">Adineta steineri</name>
    <dbReference type="NCBI Taxonomy" id="433720"/>
    <lineage>
        <taxon>Eukaryota</taxon>
        <taxon>Metazoa</taxon>
        <taxon>Spiralia</taxon>
        <taxon>Gnathifera</taxon>
        <taxon>Rotifera</taxon>
        <taxon>Eurotatoria</taxon>
        <taxon>Bdelloidea</taxon>
        <taxon>Adinetida</taxon>
        <taxon>Adinetidae</taxon>
        <taxon>Adineta</taxon>
    </lineage>
</organism>
<comment type="caution">
    <text evidence="2">The sequence shown here is derived from an EMBL/GenBank/DDBJ whole genome shotgun (WGS) entry which is preliminary data.</text>
</comment>